<dbReference type="RefSeq" id="WP_105043488.1">
    <property type="nucleotide sequence ID" value="NZ_MQWA01000001.1"/>
</dbReference>
<evidence type="ECO:0000259" key="1">
    <source>
        <dbReference type="Pfam" id="PF01261"/>
    </source>
</evidence>
<keyword evidence="2" id="KW-0413">Isomerase</keyword>
<keyword evidence="3" id="KW-1185">Reference proteome</keyword>
<dbReference type="SUPFAM" id="SSF51658">
    <property type="entry name" value="Xylose isomerase-like"/>
    <property type="match status" value="1"/>
</dbReference>
<name>A0A2S7U3A5_9BACT</name>
<dbReference type="InterPro" id="IPR013022">
    <property type="entry name" value="Xyl_isomerase-like_TIM-brl"/>
</dbReference>
<organism evidence="2 3">
    <name type="scientific">Rubritalea profundi</name>
    <dbReference type="NCBI Taxonomy" id="1658618"/>
    <lineage>
        <taxon>Bacteria</taxon>
        <taxon>Pseudomonadati</taxon>
        <taxon>Verrucomicrobiota</taxon>
        <taxon>Verrucomicrobiia</taxon>
        <taxon>Verrucomicrobiales</taxon>
        <taxon>Rubritaleaceae</taxon>
        <taxon>Rubritalea</taxon>
    </lineage>
</organism>
<comment type="caution">
    <text evidence="2">The sequence shown here is derived from an EMBL/GenBank/DDBJ whole genome shotgun (WGS) entry which is preliminary data.</text>
</comment>
<sequence>MKLTGFADEAAKDLATQIKATQELGWQYISARGIDGKNIHDLSDAAFNNAVEQLAEADIKIAEFGSLIGTWAKSIHSDFNITIGEIERCIDRMPKLGTQIVRVMSYAQEPWGEEQYLDERVKRLREIVARFTDAGITVAHENCMNYGGFSSQHTLDLVEKVPGMKLIFDTGNPVFQRDRSMSEPQPWQDAWQFYQDVKEHIVHVHIKDCFNPLRDGVEPEYVFPGKGQGYVEQIMADLKASNYQGFVAIEPHVATVFHAKSDSVDWDQCYQSYVDYGRALEKMTSE</sequence>
<dbReference type="Pfam" id="PF01261">
    <property type="entry name" value="AP_endonuc_2"/>
    <property type="match status" value="1"/>
</dbReference>
<gene>
    <name evidence="2" type="ORF">BSZ32_11175</name>
</gene>
<protein>
    <submittedName>
        <fullName evidence="2">Sugar phosphate isomerase</fullName>
    </submittedName>
</protein>
<dbReference type="PANTHER" id="PTHR12110">
    <property type="entry name" value="HYDROXYPYRUVATE ISOMERASE"/>
    <property type="match status" value="1"/>
</dbReference>
<dbReference type="OrthoDB" id="9815124at2"/>
<dbReference type="EMBL" id="MQWA01000001">
    <property type="protein sequence ID" value="PQJ28997.1"/>
    <property type="molecule type" value="Genomic_DNA"/>
</dbReference>
<evidence type="ECO:0000313" key="3">
    <source>
        <dbReference type="Proteomes" id="UP000239907"/>
    </source>
</evidence>
<dbReference type="GO" id="GO:0016853">
    <property type="term" value="F:isomerase activity"/>
    <property type="evidence" value="ECO:0007669"/>
    <property type="project" value="UniProtKB-KW"/>
</dbReference>
<feature type="domain" description="Xylose isomerase-like TIM barrel" evidence="1">
    <location>
        <begin position="19"/>
        <end position="252"/>
    </location>
</feature>
<dbReference type="Gene3D" id="3.20.20.150">
    <property type="entry name" value="Divalent-metal-dependent TIM barrel enzymes"/>
    <property type="match status" value="1"/>
</dbReference>
<dbReference type="InterPro" id="IPR050312">
    <property type="entry name" value="IolE/XylAMocC-like"/>
</dbReference>
<reference evidence="2 3" key="1">
    <citation type="submission" date="2016-12" db="EMBL/GenBank/DDBJ databases">
        <title>Study of bacterial adaptation to deep sea.</title>
        <authorList>
            <person name="Song J."/>
            <person name="Yoshizawa S."/>
            <person name="Kogure K."/>
        </authorList>
    </citation>
    <scope>NUCLEOTIDE SEQUENCE [LARGE SCALE GENOMIC DNA]</scope>
    <source>
        <strain evidence="2 3">SAORIC-165</strain>
    </source>
</reference>
<proteinExistence type="predicted"/>
<accession>A0A2S7U3A5</accession>
<dbReference type="Proteomes" id="UP000239907">
    <property type="component" value="Unassembled WGS sequence"/>
</dbReference>
<evidence type="ECO:0000313" key="2">
    <source>
        <dbReference type="EMBL" id="PQJ28997.1"/>
    </source>
</evidence>
<dbReference type="AlphaFoldDB" id="A0A2S7U3A5"/>
<dbReference type="InterPro" id="IPR036237">
    <property type="entry name" value="Xyl_isomerase-like_sf"/>
</dbReference>